<feature type="compositionally biased region" description="Basic and acidic residues" evidence="1">
    <location>
        <begin position="778"/>
        <end position="804"/>
    </location>
</feature>
<dbReference type="Pfam" id="PF20266">
    <property type="entry name" value="Mab-21_C"/>
    <property type="match status" value="1"/>
</dbReference>
<dbReference type="Proteomes" id="UP001195483">
    <property type="component" value="Unassembled WGS sequence"/>
</dbReference>
<accession>A0AAE0TG58</accession>
<feature type="compositionally biased region" description="Polar residues" evidence="1">
    <location>
        <begin position="578"/>
        <end position="588"/>
    </location>
</feature>
<dbReference type="PANTHER" id="PTHR10656:SF69">
    <property type="entry name" value="MAB-21-LIKE HHH_H2TH-LIKE DOMAIN-CONTAINING PROTEIN"/>
    <property type="match status" value="1"/>
</dbReference>
<dbReference type="InterPro" id="IPR038765">
    <property type="entry name" value="Papain-like_cys_pep_sf"/>
</dbReference>
<organism evidence="3 4">
    <name type="scientific">Potamilus streckersoni</name>
    <dbReference type="NCBI Taxonomy" id="2493646"/>
    <lineage>
        <taxon>Eukaryota</taxon>
        <taxon>Metazoa</taxon>
        <taxon>Spiralia</taxon>
        <taxon>Lophotrochozoa</taxon>
        <taxon>Mollusca</taxon>
        <taxon>Bivalvia</taxon>
        <taxon>Autobranchia</taxon>
        <taxon>Heteroconchia</taxon>
        <taxon>Palaeoheterodonta</taxon>
        <taxon>Unionida</taxon>
        <taxon>Unionoidea</taxon>
        <taxon>Unionidae</taxon>
        <taxon>Ambleminae</taxon>
        <taxon>Lampsilini</taxon>
        <taxon>Potamilus</taxon>
    </lineage>
</organism>
<dbReference type="Gene3D" id="3.90.70.80">
    <property type="match status" value="1"/>
</dbReference>
<feature type="region of interest" description="Disordered" evidence="1">
    <location>
        <begin position="415"/>
        <end position="526"/>
    </location>
</feature>
<feature type="compositionally biased region" description="Acidic residues" evidence="1">
    <location>
        <begin position="131"/>
        <end position="143"/>
    </location>
</feature>
<feature type="compositionally biased region" description="Polar residues" evidence="1">
    <location>
        <begin position="205"/>
        <end position="225"/>
    </location>
</feature>
<feature type="region of interest" description="Disordered" evidence="1">
    <location>
        <begin position="128"/>
        <end position="174"/>
    </location>
</feature>
<feature type="region of interest" description="Disordered" evidence="1">
    <location>
        <begin position="1028"/>
        <end position="1074"/>
    </location>
</feature>
<dbReference type="Pfam" id="PF02338">
    <property type="entry name" value="OTU"/>
    <property type="match status" value="1"/>
</dbReference>
<feature type="domain" description="OTU" evidence="2">
    <location>
        <begin position="1134"/>
        <end position="1272"/>
    </location>
</feature>
<feature type="region of interest" description="Disordered" evidence="1">
    <location>
        <begin position="778"/>
        <end position="872"/>
    </location>
</feature>
<sequence length="1997" mass="225829">MYPAKQDQGLTCRACQKAVSTQSIQKCKDCNKGYCAQCFKKRNELESTADKTEQKCIPCENTILIVQLEMEDKTSFPQSHGAQGQFSHGTSLVGRSISVQIGQSQSTIKHGGGSVTYQKDVTSMYPKGWDAEEIDSENEDGYDDYGYSPEFSAEQTSRKKQSASKKKDRDCPIYLDKNGKRVPFALILAGVVVDYDRVPPLTGNKEYSTGLKGSQKYSSNFSAPKNKNAGMKKNGQQTGEKGNKNQNVPHPNNQYQRLKGSSDVDFSGQSNEILEVKKANTPSTAVSFTDNDTVNKPLTQGTDEQRADIQQRDISRKAHSINVKDFWDNDSSLIDKKTIGSLESPPVAMMLAGYAGPEYLQKALLSRMMFVDSGTQQFSRTSRLQDYMNGRDDAVLSRQKSMKNKNLMLTKTSVKELTDNNGKNSTKREVSNTTTMSTAVEDTKQSFSYSTSTDGKKESLESQGKSAKEPFRRPQLEEHSKDQKRAHIGRLGDNNILNLGNDKSMKETYERDEKMKTPKGDSENTEIRGLESNHILVEKSTETVIEDIKQDNPKKDKSLDYDNAKEVCMESATKDSENSSGNKGTSMVRSIETVPVDVPESSMFSPRNETSEEPDSDDDDDIPYALRMAGISREPHRKNGKVKAESDKPFALQHAEKYETYSHGRYRSINLYGEKQNDKKDGQSDSDVQSGYLKFSFVHYVLGSKHSEIDTEENDQKSLEGSKHDTSVKTGIQNVMKITKKNKVTSKAISFTAKIVPKMDETPTHFVEDCGIMEVEKVQNSDVESKKENPMDEGSEKKEKRTDIIGKPLNNNTENGSMEVIVLNPTNKKLSETESEPVGRVDTASQSSKMDQKFESSFDGTGKKKKTSDDSLAAGTQVDFDASITEGKHDKEADLPQGVDKSVNVVVSDSKNNPQEQILTITTMEENNSVNEKRTETSLAHTINDKLKTPCPDVQFEASSAIGVSDEAMPSVVDNEDVEQTSKTAKMETSIQDIQVKNEEVDHSKSQFQVKSEAPLHPSIKTCLMQSSGEKVKDGHSNQNVTRQEGSQNISRQEVKPSEPNSGTSKERKTDELCDSPDACDIDHSEIHHAFLNIGRKRAHRSTLCCIGCGRPECQSKVMQNMVLMHQAAQKNGLKFYDVDPDGNCMFTALVDQLVFEGDHSLDAWKLRQNAVEWLKNNPCSKDGTHYSSFLDSESWEEYLLRLSQDTQWGDHIILRATAEFLKRNIEILTPKETLEFHKTKIEPEFSRSGQDEKSLLLGHVGESHYVSLRPEDLQQHESITEEEETEKKITKVEKWKDEEGENPYHMSPDCREKVQMFEEAYIDSWSGCPGIHLTFALRKTLPPAIICQEANSISNEILSYDNEVQESWSFHHGDKVIQVPVIKTLVGTVIEGLYCQDLDTSTEPELFHDWAEMTAIFVRQDIKVIEASQASNNAQNLHMEEGTVHPGFVRLIYANSTVNQQYGTSNQGIKYVNNSSFKIQNQLVTKIKYKMIKTRSVYGIPCSYWPKTAERWASRKRFEGWPSENIIHDIVNEGCLILPVSHKKSQNPDMEFQISFALAEKKLSLQAVSNEQRYCYIIWKAICNQVCNGRNLMGAIFYKTVFFFACETIPAEYWRSHSGPCILFMFDELLNYIRGRNMPNYFVPANNLLDTFDAEKLKTVEELLGNLRMDILQYVRLLLETTKRPGISKRPTEILEKVIDDIQKFRHHQSARISTLELFVPLSINMATESIQRENYKEGFDRLNQAYEERLSVCTCDDQMPINLFIHGALSEVDIFKTTWFLLYCDERLQGQLTTSLMQEIGTYHEYTLIRIGDILPAEIFDKYADVQVPEYITSNLCNFSCRFAIFLNHIGNSSLALQILYFCIRTHKEWEQKTFQSSSTGDQQQDINSMEHHPDIVADFSDYNIMDVYDTLKTMSSAKSEIKLLQQVISDFVQVVNRVSSSSAFYKLSSFFTALGENEASQMAFKTYQELRQKEDVLQKQTEAAKQESEMSSHL</sequence>
<dbReference type="InterPro" id="IPR003323">
    <property type="entry name" value="OTU_dom"/>
</dbReference>
<evidence type="ECO:0000259" key="2">
    <source>
        <dbReference type="PROSITE" id="PS50802"/>
    </source>
</evidence>
<gene>
    <name evidence="3" type="ORF">CHS0354_036603</name>
</gene>
<keyword evidence="4" id="KW-1185">Reference proteome</keyword>
<feature type="region of interest" description="Disordered" evidence="1">
    <location>
        <begin position="199"/>
        <end position="266"/>
    </location>
</feature>
<evidence type="ECO:0000313" key="4">
    <source>
        <dbReference type="Proteomes" id="UP001195483"/>
    </source>
</evidence>
<dbReference type="SUPFAM" id="SSF54001">
    <property type="entry name" value="Cysteine proteinases"/>
    <property type="match status" value="1"/>
</dbReference>
<dbReference type="PANTHER" id="PTHR10656">
    <property type="entry name" value="CELL FATE DETERMINING PROTEIN MAB21-RELATED"/>
    <property type="match status" value="1"/>
</dbReference>
<dbReference type="SMART" id="SM01265">
    <property type="entry name" value="Mab-21"/>
    <property type="match status" value="1"/>
</dbReference>
<feature type="compositionally biased region" description="Low complexity" evidence="1">
    <location>
        <begin position="489"/>
        <end position="502"/>
    </location>
</feature>
<name>A0AAE0TG58_9BIVA</name>
<dbReference type="InterPro" id="IPR024810">
    <property type="entry name" value="MAB21L/cGLR"/>
</dbReference>
<feature type="compositionally biased region" description="Polar residues" evidence="1">
    <location>
        <begin position="431"/>
        <end position="453"/>
    </location>
</feature>
<reference evidence="3" key="1">
    <citation type="journal article" date="2021" name="Genome Biol. Evol.">
        <title>A High-Quality Reference Genome for a Parasitic Bivalve with Doubly Uniparental Inheritance (Bivalvia: Unionida).</title>
        <authorList>
            <person name="Smith C.H."/>
        </authorList>
    </citation>
    <scope>NUCLEOTIDE SEQUENCE</scope>
    <source>
        <strain evidence="3">CHS0354</strain>
    </source>
</reference>
<feature type="compositionally biased region" description="Basic and acidic residues" evidence="1">
    <location>
        <begin position="454"/>
        <end position="485"/>
    </location>
</feature>
<reference evidence="3" key="2">
    <citation type="journal article" date="2021" name="Genome Biol. Evol.">
        <title>Developing a high-quality reference genome for a parasitic bivalve with doubly uniparental inheritance (Bivalvia: Unionida).</title>
        <authorList>
            <person name="Smith C.H."/>
        </authorList>
    </citation>
    <scope>NUCLEOTIDE SEQUENCE</scope>
    <source>
        <strain evidence="3">CHS0354</strain>
        <tissue evidence="3">Mantle</tissue>
    </source>
</reference>
<dbReference type="PROSITE" id="PS50802">
    <property type="entry name" value="OTU"/>
    <property type="match status" value="1"/>
</dbReference>
<dbReference type="InterPro" id="IPR046906">
    <property type="entry name" value="Mab-21_HhH/H2TH-like"/>
</dbReference>
<dbReference type="CDD" id="cd22758">
    <property type="entry name" value="OTU_232R-like"/>
    <property type="match status" value="1"/>
</dbReference>
<evidence type="ECO:0000256" key="1">
    <source>
        <dbReference type="SAM" id="MobiDB-lite"/>
    </source>
</evidence>
<feature type="compositionally biased region" description="Polar residues" evidence="1">
    <location>
        <begin position="234"/>
        <end position="256"/>
    </location>
</feature>
<reference evidence="3" key="3">
    <citation type="submission" date="2023-05" db="EMBL/GenBank/DDBJ databases">
        <authorList>
            <person name="Smith C.H."/>
        </authorList>
    </citation>
    <scope>NUCLEOTIDE SEQUENCE</scope>
    <source>
        <strain evidence="3">CHS0354</strain>
        <tissue evidence="3">Mantle</tissue>
    </source>
</reference>
<protein>
    <recommendedName>
        <fullName evidence="2">OTU domain-containing protein</fullName>
    </recommendedName>
</protein>
<proteinExistence type="predicted"/>
<dbReference type="Gene3D" id="1.10.1410.40">
    <property type="match status" value="1"/>
</dbReference>
<evidence type="ECO:0000313" key="3">
    <source>
        <dbReference type="EMBL" id="KAK3609364.1"/>
    </source>
</evidence>
<feature type="region of interest" description="Disordered" evidence="1">
    <location>
        <begin position="569"/>
        <end position="648"/>
    </location>
</feature>
<feature type="compositionally biased region" description="Basic and acidic residues" evidence="1">
    <location>
        <begin position="503"/>
        <end position="526"/>
    </location>
</feature>
<feature type="compositionally biased region" description="Polar residues" evidence="1">
    <location>
        <begin position="1037"/>
        <end position="1052"/>
    </location>
</feature>
<comment type="caution">
    <text evidence="3">The sequence shown here is derived from an EMBL/GenBank/DDBJ whole genome shotgun (WGS) entry which is preliminary data.</text>
</comment>
<dbReference type="EMBL" id="JAEAOA010002143">
    <property type="protein sequence ID" value="KAK3609364.1"/>
    <property type="molecule type" value="Genomic_DNA"/>
</dbReference>
<feature type="compositionally biased region" description="Acidic residues" evidence="1">
    <location>
        <begin position="611"/>
        <end position="622"/>
    </location>
</feature>